<dbReference type="InterPro" id="IPR018607">
    <property type="entry name" value="Ctf8"/>
</dbReference>
<sequence length="153" mass="16554">MSSIHPPSRAPQQSLFPNPLPPLLHTPTGLALLELQGTINLPPFPPDTPTSSSPPIPIGRLHFPDYHPPQPTPGSDETGEKKAAGEEGPWMKRVWMYVGGHQRLQGEVKRLPRAVGVLRRRGGGEELEVVEVVRYKVVFSGRPEPVGAGGEGV</sequence>
<dbReference type="AlphaFoldDB" id="A0AAN6RUB2"/>
<evidence type="ECO:0000256" key="6">
    <source>
        <dbReference type="ARBA" id="ARBA00038447"/>
    </source>
</evidence>
<evidence type="ECO:0000256" key="1">
    <source>
        <dbReference type="ARBA" id="ARBA00004123"/>
    </source>
</evidence>
<comment type="subcellular location">
    <subcellularLocation>
        <location evidence="1">Nucleus</location>
    </subcellularLocation>
</comment>
<comment type="similarity">
    <text evidence="6">Belongs to the CTF8 family.</text>
</comment>
<evidence type="ECO:0000256" key="2">
    <source>
        <dbReference type="ARBA" id="ARBA00022705"/>
    </source>
</evidence>
<dbReference type="Pfam" id="PF09696">
    <property type="entry name" value="Ctf8"/>
    <property type="match status" value="1"/>
</dbReference>
<reference evidence="8" key="2">
    <citation type="submission" date="2023-05" db="EMBL/GenBank/DDBJ databases">
        <authorList>
            <consortium name="Lawrence Berkeley National Laboratory"/>
            <person name="Steindorff A."/>
            <person name="Hensen N."/>
            <person name="Bonometti L."/>
            <person name="Westerberg I."/>
            <person name="Brannstrom I.O."/>
            <person name="Guillou S."/>
            <person name="Cros-Aarteil S."/>
            <person name="Calhoun S."/>
            <person name="Haridas S."/>
            <person name="Kuo A."/>
            <person name="Mondo S."/>
            <person name="Pangilinan J."/>
            <person name="Riley R."/>
            <person name="Labutti K."/>
            <person name="Andreopoulos B."/>
            <person name="Lipzen A."/>
            <person name="Chen C."/>
            <person name="Yanf M."/>
            <person name="Daum C."/>
            <person name="Ng V."/>
            <person name="Clum A."/>
            <person name="Ohm R."/>
            <person name="Martin F."/>
            <person name="Silar P."/>
            <person name="Natvig D."/>
            <person name="Lalanne C."/>
            <person name="Gautier V."/>
            <person name="Ament-Velasquez S.L."/>
            <person name="Kruys A."/>
            <person name="Hutchinson M.I."/>
            <person name="Powell A.J."/>
            <person name="Barry K."/>
            <person name="Miller A.N."/>
            <person name="Grigoriev I.V."/>
            <person name="Debuchy R."/>
            <person name="Gladieux P."/>
            <person name="Thoren M.H."/>
            <person name="Johannesson H."/>
        </authorList>
    </citation>
    <scope>NUCLEOTIDE SEQUENCE</scope>
    <source>
        <strain evidence="8">CBS 103.79</strain>
    </source>
</reference>
<comment type="caution">
    <text evidence="8">The sequence shown here is derived from an EMBL/GenBank/DDBJ whole genome shotgun (WGS) entry which is preliminary data.</text>
</comment>
<evidence type="ECO:0000313" key="9">
    <source>
        <dbReference type="Proteomes" id="UP001303889"/>
    </source>
</evidence>
<gene>
    <name evidence="8" type="ORF">C8A05DRAFT_33488</name>
</gene>
<evidence type="ECO:0000256" key="3">
    <source>
        <dbReference type="ARBA" id="ARBA00023125"/>
    </source>
</evidence>
<dbReference type="GO" id="GO:0007064">
    <property type="term" value="P:mitotic sister chromatid cohesion"/>
    <property type="evidence" value="ECO:0007669"/>
    <property type="project" value="InterPro"/>
</dbReference>
<accession>A0AAN6RUB2</accession>
<dbReference type="Proteomes" id="UP001303889">
    <property type="component" value="Unassembled WGS sequence"/>
</dbReference>
<evidence type="ECO:0000313" key="8">
    <source>
        <dbReference type="EMBL" id="KAK3902793.1"/>
    </source>
</evidence>
<feature type="compositionally biased region" description="Pro residues" evidence="7">
    <location>
        <begin position="42"/>
        <end position="57"/>
    </location>
</feature>
<evidence type="ECO:0000256" key="4">
    <source>
        <dbReference type="ARBA" id="ARBA00023242"/>
    </source>
</evidence>
<dbReference type="GO" id="GO:0031390">
    <property type="term" value="C:Ctf18 RFC-like complex"/>
    <property type="evidence" value="ECO:0007669"/>
    <property type="project" value="InterPro"/>
</dbReference>
<proteinExistence type="inferred from homology"/>
<dbReference type="PANTHER" id="PTHR28605:SF1">
    <property type="entry name" value="CHROMOSOME TRANSMISSION FIDELITY FACTOR 8"/>
    <property type="match status" value="1"/>
</dbReference>
<keyword evidence="9" id="KW-1185">Reference proteome</keyword>
<keyword evidence="2" id="KW-0235">DNA replication</keyword>
<evidence type="ECO:0000256" key="7">
    <source>
        <dbReference type="SAM" id="MobiDB-lite"/>
    </source>
</evidence>
<evidence type="ECO:0000256" key="5">
    <source>
        <dbReference type="ARBA" id="ARBA00023306"/>
    </source>
</evidence>
<reference evidence="8" key="1">
    <citation type="journal article" date="2023" name="Mol. Phylogenet. Evol.">
        <title>Genome-scale phylogeny and comparative genomics of the fungal order Sordariales.</title>
        <authorList>
            <person name="Hensen N."/>
            <person name="Bonometti L."/>
            <person name="Westerberg I."/>
            <person name="Brannstrom I.O."/>
            <person name="Guillou S."/>
            <person name="Cros-Aarteil S."/>
            <person name="Calhoun S."/>
            <person name="Haridas S."/>
            <person name="Kuo A."/>
            <person name="Mondo S."/>
            <person name="Pangilinan J."/>
            <person name="Riley R."/>
            <person name="LaButti K."/>
            <person name="Andreopoulos B."/>
            <person name="Lipzen A."/>
            <person name="Chen C."/>
            <person name="Yan M."/>
            <person name="Daum C."/>
            <person name="Ng V."/>
            <person name="Clum A."/>
            <person name="Steindorff A."/>
            <person name="Ohm R.A."/>
            <person name="Martin F."/>
            <person name="Silar P."/>
            <person name="Natvig D.O."/>
            <person name="Lalanne C."/>
            <person name="Gautier V."/>
            <person name="Ament-Velasquez S.L."/>
            <person name="Kruys A."/>
            <person name="Hutchinson M.I."/>
            <person name="Powell A.J."/>
            <person name="Barry K."/>
            <person name="Miller A.N."/>
            <person name="Grigoriev I.V."/>
            <person name="Debuchy R."/>
            <person name="Gladieux P."/>
            <person name="Hiltunen Thoren M."/>
            <person name="Johannesson H."/>
        </authorList>
    </citation>
    <scope>NUCLEOTIDE SEQUENCE</scope>
    <source>
        <strain evidence="8">CBS 103.79</strain>
    </source>
</reference>
<protein>
    <submittedName>
        <fullName evidence="8">Ctf8</fullName>
    </submittedName>
</protein>
<feature type="region of interest" description="Disordered" evidence="7">
    <location>
        <begin position="41"/>
        <end position="87"/>
    </location>
</feature>
<keyword evidence="5" id="KW-0131">Cell cycle</keyword>
<keyword evidence="4" id="KW-0539">Nucleus</keyword>
<dbReference type="PANTHER" id="PTHR28605">
    <property type="entry name" value="CTF8, CHROMOSOME TRANSMISSION FIDELITY FACTOR 8 HOMOLOG (S. CEREVISIAE)"/>
    <property type="match status" value="1"/>
</dbReference>
<organism evidence="8 9">
    <name type="scientific">Staphylotrichum tortipilum</name>
    <dbReference type="NCBI Taxonomy" id="2831512"/>
    <lineage>
        <taxon>Eukaryota</taxon>
        <taxon>Fungi</taxon>
        <taxon>Dikarya</taxon>
        <taxon>Ascomycota</taxon>
        <taxon>Pezizomycotina</taxon>
        <taxon>Sordariomycetes</taxon>
        <taxon>Sordariomycetidae</taxon>
        <taxon>Sordariales</taxon>
        <taxon>Chaetomiaceae</taxon>
        <taxon>Staphylotrichum</taxon>
    </lineage>
</organism>
<feature type="region of interest" description="Disordered" evidence="7">
    <location>
        <begin position="1"/>
        <end position="22"/>
    </location>
</feature>
<dbReference type="GO" id="GO:0003677">
    <property type="term" value="F:DNA binding"/>
    <property type="evidence" value="ECO:0007669"/>
    <property type="project" value="UniProtKB-KW"/>
</dbReference>
<dbReference type="GO" id="GO:0006260">
    <property type="term" value="P:DNA replication"/>
    <property type="evidence" value="ECO:0007669"/>
    <property type="project" value="UniProtKB-KW"/>
</dbReference>
<feature type="compositionally biased region" description="Polar residues" evidence="7">
    <location>
        <begin position="1"/>
        <end position="14"/>
    </location>
</feature>
<dbReference type="EMBL" id="MU855486">
    <property type="protein sequence ID" value="KAK3902793.1"/>
    <property type="molecule type" value="Genomic_DNA"/>
</dbReference>
<name>A0AAN6RUB2_9PEZI</name>
<keyword evidence="3" id="KW-0238">DNA-binding</keyword>